<feature type="domain" description="N-acetyltransferase" evidence="3">
    <location>
        <begin position="11"/>
        <end position="202"/>
    </location>
</feature>
<dbReference type="AlphaFoldDB" id="A0A0T5P767"/>
<accession>A0A0T5P767</accession>
<dbReference type="InterPro" id="IPR050680">
    <property type="entry name" value="YpeA/RimI_acetyltransf"/>
</dbReference>
<dbReference type="EMBL" id="LAXI01000011">
    <property type="protein sequence ID" value="KRS16766.1"/>
    <property type="molecule type" value="Genomic_DNA"/>
</dbReference>
<reference evidence="5 7" key="2">
    <citation type="submission" date="2018-08" db="EMBL/GenBank/DDBJ databases">
        <title>Genetic Globetrotter - A new plasmid hitch-hiking vast phylogenetic and geographic distances.</title>
        <authorList>
            <person name="Vollmers J."/>
            <person name="Petersen J."/>
        </authorList>
    </citation>
    <scope>NUCLEOTIDE SEQUENCE [LARGE SCALE GENOMIC DNA]</scope>
    <source>
        <strain evidence="5 7">DSM 26383</strain>
    </source>
</reference>
<dbReference type="RefSeq" id="WP_057817369.1">
    <property type="nucleotide sequence ID" value="NZ_CP031598.1"/>
</dbReference>
<evidence type="ECO:0000313" key="4">
    <source>
        <dbReference type="EMBL" id="KRS16766.1"/>
    </source>
</evidence>
<evidence type="ECO:0000313" key="6">
    <source>
        <dbReference type="Proteomes" id="UP000051401"/>
    </source>
</evidence>
<dbReference type="EMBL" id="CP031598">
    <property type="protein sequence ID" value="QEW24341.1"/>
    <property type="molecule type" value="Genomic_DNA"/>
</dbReference>
<evidence type="ECO:0000313" key="7">
    <source>
        <dbReference type="Proteomes" id="UP000325785"/>
    </source>
</evidence>
<sequence length="213" mass="22634">MSNGPDTVTPILSPGFDRGERDHAARLFWQAFRDKLGPVLAPEEKALSFLSGALHPDFAISARDSEGRLLGLAGLKTARGGLVGGGWRDLARVYGWPGALWRGGALSLLERRVAPGTLLMDGIFVDEAARSRGIGSALLHAVKARAAADGMSSIRLDVVDSNARARALYERHGFVAGEVTHIGPLHHLFGFRSSTEMRCAVGAPVADCRNAAN</sequence>
<dbReference type="PANTHER" id="PTHR43420">
    <property type="entry name" value="ACETYLTRANSFERASE"/>
    <property type="match status" value="1"/>
</dbReference>
<dbReference type="CDD" id="cd04301">
    <property type="entry name" value="NAT_SF"/>
    <property type="match status" value="1"/>
</dbReference>
<evidence type="ECO:0000256" key="1">
    <source>
        <dbReference type="ARBA" id="ARBA00022679"/>
    </source>
</evidence>
<evidence type="ECO:0000259" key="3">
    <source>
        <dbReference type="PROSITE" id="PS51186"/>
    </source>
</evidence>
<dbReference type="Gene3D" id="3.40.630.30">
    <property type="match status" value="1"/>
</dbReference>
<dbReference type="Proteomes" id="UP000325785">
    <property type="component" value="Chromosome"/>
</dbReference>
<dbReference type="OrthoDB" id="273614at2"/>
<dbReference type="InterPro" id="IPR000182">
    <property type="entry name" value="GNAT_dom"/>
</dbReference>
<organism evidence="4 6">
    <name type="scientific">Roseovarius indicus</name>
    <dbReference type="NCBI Taxonomy" id="540747"/>
    <lineage>
        <taxon>Bacteria</taxon>
        <taxon>Pseudomonadati</taxon>
        <taxon>Pseudomonadota</taxon>
        <taxon>Alphaproteobacteria</taxon>
        <taxon>Rhodobacterales</taxon>
        <taxon>Roseobacteraceae</taxon>
        <taxon>Roseovarius</taxon>
    </lineage>
</organism>
<protein>
    <submittedName>
        <fullName evidence="5">Putative acetyltransferase</fullName>
    </submittedName>
</protein>
<keyword evidence="1 5" id="KW-0808">Transferase</keyword>
<dbReference type="PROSITE" id="PS51186">
    <property type="entry name" value="GNAT"/>
    <property type="match status" value="1"/>
</dbReference>
<dbReference type="GO" id="GO:0016747">
    <property type="term" value="F:acyltransferase activity, transferring groups other than amino-acyl groups"/>
    <property type="evidence" value="ECO:0007669"/>
    <property type="project" value="InterPro"/>
</dbReference>
<dbReference type="KEGG" id="rid:RIdsm_00118"/>
<evidence type="ECO:0000256" key="2">
    <source>
        <dbReference type="ARBA" id="ARBA00023315"/>
    </source>
</evidence>
<proteinExistence type="predicted"/>
<dbReference type="InterPro" id="IPR016181">
    <property type="entry name" value="Acyl_CoA_acyltransferase"/>
</dbReference>
<gene>
    <name evidence="5" type="ORF">RIdsm_00118</name>
    <name evidence="4" type="ORF">XM52_16155</name>
</gene>
<keyword evidence="2" id="KW-0012">Acyltransferase</keyword>
<dbReference type="PATRIC" id="fig|540747.5.peg.952"/>
<dbReference type="Pfam" id="PF00583">
    <property type="entry name" value="Acetyltransf_1"/>
    <property type="match status" value="1"/>
</dbReference>
<evidence type="ECO:0000313" key="5">
    <source>
        <dbReference type="EMBL" id="QEW24341.1"/>
    </source>
</evidence>
<dbReference type="SUPFAM" id="SSF55729">
    <property type="entry name" value="Acyl-CoA N-acyltransferases (Nat)"/>
    <property type="match status" value="1"/>
</dbReference>
<name>A0A0T5P767_9RHOB</name>
<keyword evidence="6" id="KW-1185">Reference proteome</keyword>
<reference evidence="4 6" key="1">
    <citation type="submission" date="2015-04" db="EMBL/GenBank/DDBJ databases">
        <title>The draft genome sequence of Roseovarius indicus B108T.</title>
        <authorList>
            <person name="Li G."/>
            <person name="Lai Q."/>
            <person name="Shao Z."/>
            <person name="Yan P."/>
        </authorList>
    </citation>
    <scope>NUCLEOTIDE SEQUENCE [LARGE SCALE GENOMIC DNA]</scope>
    <source>
        <strain evidence="4 6">B108</strain>
    </source>
</reference>
<dbReference type="Proteomes" id="UP000051401">
    <property type="component" value="Unassembled WGS sequence"/>
</dbReference>
<dbReference type="STRING" id="540747.SAMN04488031_10283"/>